<comment type="caution">
    <text evidence="6">The sequence shown here is derived from an EMBL/GenBank/DDBJ whole genome shotgun (WGS) entry which is preliminary data.</text>
</comment>
<keyword evidence="2 4" id="KW-0238">DNA-binding</keyword>
<dbReference type="RefSeq" id="WP_109719260.1">
    <property type="nucleotide sequence ID" value="NZ_QEQK01000003.1"/>
</dbReference>
<dbReference type="Gene3D" id="1.10.10.60">
    <property type="entry name" value="Homeodomain-like"/>
    <property type="match status" value="1"/>
</dbReference>
<feature type="DNA-binding region" description="H-T-H motif" evidence="4">
    <location>
        <begin position="35"/>
        <end position="54"/>
    </location>
</feature>
<dbReference type="Proteomes" id="UP000251800">
    <property type="component" value="Unassembled WGS sequence"/>
</dbReference>
<dbReference type="PANTHER" id="PTHR30055:SF234">
    <property type="entry name" value="HTH-TYPE TRANSCRIPTIONAL REGULATOR BETI"/>
    <property type="match status" value="1"/>
</dbReference>
<keyword evidence="1" id="KW-0805">Transcription regulation</keyword>
<name>A0A363UNZ8_9GAMM</name>
<dbReference type="PROSITE" id="PS50977">
    <property type="entry name" value="HTH_TETR_2"/>
    <property type="match status" value="1"/>
</dbReference>
<proteinExistence type="predicted"/>
<gene>
    <name evidence="6" type="ORF">DEH80_04450</name>
</gene>
<dbReference type="InterPro" id="IPR050109">
    <property type="entry name" value="HTH-type_TetR-like_transc_reg"/>
</dbReference>
<evidence type="ECO:0000259" key="5">
    <source>
        <dbReference type="PROSITE" id="PS50977"/>
    </source>
</evidence>
<dbReference type="PRINTS" id="PR00455">
    <property type="entry name" value="HTHTETR"/>
</dbReference>
<accession>A0A363UNZ8</accession>
<organism evidence="6 7">
    <name type="scientific">Abyssibacter profundi</name>
    <dbReference type="NCBI Taxonomy" id="2182787"/>
    <lineage>
        <taxon>Bacteria</taxon>
        <taxon>Pseudomonadati</taxon>
        <taxon>Pseudomonadota</taxon>
        <taxon>Gammaproteobacteria</taxon>
        <taxon>Chromatiales</taxon>
        <taxon>Oceanococcaceae</taxon>
        <taxon>Abyssibacter</taxon>
    </lineage>
</organism>
<reference evidence="6 7" key="1">
    <citation type="submission" date="2018-05" db="EMBL/GenBank/DDBJ databases">
        <title>Abyssibacter profundi OUC007T gen. nov., sp. nov, a marine bacterium isolated from seawater of the Mariana Trench.</title>
        <authorList>
            <person name="Zhou S."/>
        </authorList>
    </citation>
    <scope>NUCLEOTIDE SEQUENCE [LARGE SCALE GENOMIC DNA]</scope>
    <source>
        <strain evidence="6 7">OUC007</strain>
    </source>
</reference>
<protein>
    <submittedName>
        <fullName evidence="6">TetR family transcriptional regulator</fullName>
    </submittedName>
</protein>
<dbReference type="SUPFAM" id="SSF46689">
    <property type="entry name" value="Homeodomain-like"/>
    <property type="match status" value="1"/>
</dbReference>
<sequence length="253" mass="28827">MTTLSRREREFAARERCILDHARDLVREVGFLNLQMAELARRAEYATGTLYHHFRCKEDILFRLAAEGVELRSRFFERVAAWAACSRDRMAGMGYADWLLVNAYPDHFRIEQLAKAVDIWDRATPDVREAMMSKGEGCGNAILSVVDDAIAAGDLVPGTRSPQQISFSFWTMSAGTHTVTHAAGILERFEMRDPYVILARNYQVMLNGLNWKPLQNAEDDAALYAFFDRLHAEVFPDHQPAHRSQRDDSGDSR</sequence>
<evidence type="ECO:0000256" key="4">
    <source>
        <dbReference type="PROSITE-ProRule" id="PRU00335"/>
    </source>
</evidence>
<keyword evidence="3" id="KW-0804">Transcription</keyword>
<dbReference type="Pfam" id="PF00440">
    <property type="entry name" value="TetR_N"/>
    <property type="match status" value="1"/>
</dbReference>
<evidence type="ECO:0000313" key="7">
    <source>
        <dbReference type="Proteomes" id="UP000251800"/>
    </source>
</evidence>
<dbReference type="OrthoDB" id="63332at2"/>
<dbReference type="GO" id="GO:0003700">
    <property type="term" value="F:DNA-binding transcription factor activity"/>
    <property type="evidence" value="ECO:0007669"/>
    <property type="project" value="TreeGrafter"/>
</dbReference>
<dbReference type="GO" id="GO:0000976">
    <property type="term" value="F:transcription cis-regulatory region binding"/>
    <property type="evidence" value="ECO:0007669"/>
    <property type="project" value="TreeGrafter"/>
</dbReference>
<dbReference type="Gene3D" id="1.10.357.10">
    <property type="entry name" value="Tetracycline Repressor, domain 2"/>
    <property type="match status" value="1"/>
</dbReference>
<evidence type="ECO:0000256" key="1">
    <source>
        <dbReference type="ARBA" id="ARBA00023015"/>
    </source>
</evidence>
<dbReference type="AlphaFoldDB" id="A0A363UNZ8"/>
<feature type="domain" description="HTH tetR-type" evidence="5">
    <location>
        <begin position="12"/>
        <end position="72"/>
    </location>
</feature>
<evidence type="ECO:0000256" key="2">
    <source>
        <dbReference type="ARBA" id="ARBA00023125"/>
    </source>
</evidence>
<dbReference type="InterPro" id="IPR001647">
    <property type="entry name" value="HTH_TetR"/>
</dbReference>
<dbReference type="PANTHER" id="PTHR30055">
    <property type="entry name" value="HTH-TYPE TRANSCRIPTIONAL REGULATOR RUTR"/>
    <property type="match status" value="1"/>
</dbReference>
<evidence type="ECO:0000256" key="3">
    <source>
        <dbReference type="ARBA" id="ARBA00023163"/>
    </source>
</evidence>
<dbReference type="EMBL" id="QEQK01000003">
    <property type="protein sequence ID" value="PWN57180.1"/>
    <property type="molecule type" value="Genomic_DNA"/>
</dbReference>
<dbReference type="InterPro" id="IPR009057">
    <property type="entry name" value="Homeodomain-like_sf"/>
</dbReference>
<keyword evidence="7" id="KW-1185">Reference proteome</keyword>
<evidence type="ECO:0000313" key="6">
    <source>
        <dbReference type="EMBL" id="PWN57180.1"/>
    </source>
</evidence>